<protein>
    <submittedName>
        <fullName evidence="2">Uncharacterized protein</fullName>
    </submittedName>
</protein>
<name>A0AAV2HK57_LYMST</name>
<dbReference type="Proteomes" id="UP001497497">
    <property type="component" value="Unassembled WGS sequence"/>
</dbReference>
<keyword evidence="1" id="KW-0812">Transmembrane</keyword>
<sequence>MGACKPNTESCRAEHVKPSDVEMLRTAVKAKDIPRSRIYSCRILAPFTNCIRTGLIECNPNYEKLLDYELAKFGGVCLASMNIQSPLVALGKCHPQYSNWMQRASARSLVWTWCSLLASTLISFLGASWRCHW</sequence>
<keyword evidence="3" id="KW-1185">Reference proteome</keyword>
<feature type="transmembrane region" description="Helical" evidence="1">
    <location>
        <begin position="109"/>
        <end position="129"/>
    </location>
</feature>
<dbReference type="EMBL" id="CAXITT010000170">
    <property type="protein sequence ID" value="CAL1534410.1"/>
    <property type="molecule type" value="Genomic_DNA"/>
</dbReference>
<keyword evidence="1" id="KW-1133">Transmembrane helix</keyword>
<accession>A0AAV2HK57</accession>
<keyword evidence="1" id="KW-0472">Membrane</keyword>
<reference evidence="2 3" key="1">
    <citation type="submission" date="2024-04" db="EMBL/GenBank/DDBJ databases">
        <authorList>
            <consortium name="Genoscope - CEA"/>
            <person name="William W."/>
        </authorList>
    </citation>
    <scope>NUCLEOTIDE SEQUENCE [LARGE SCALE GENOMIC DNA]</scope>
</reference>
<comment type="caution">
    <text evidence="2">The sequence shown here is derived from an EMBL/GenBank/DDBJ whole genome shotgun (WGS) entry which is preliminary data.</text>
</comment>
<gene>
    <name evidence="2" type="ORF">GSLYS_00008370001</name>
</gene>
<dbReference type="AlphaFoldDB" id="A0AAV2HK57"/>
<proteinExistence type="predicted"/>
<evidence type="ECO:0000313" key="2">
    <source>
        <dbReference type="EMBL" id="CAL1534410.1"/>
    </source>
</evidence>
<evidence type="ECO:0000313" key="3">
    <source>
        <dbReference type="Proteomes" id="UP001497497"/>
    </source>
</evidence>
<organism evidence="2 3">
    <name type="scientific">Lymnaea stagnalis</name>
    <name type="common">Great pond snail</name>
    <name type="synonym">Helix stagnalis</name>
    <dbReference type="NCBI Taxonomy" id="6523"/>
    <lineage>
        <taxon>Eukaryota</taxon>
        <taxon>Metazoa</taxon>
        <taxon>Spiralia</taxon>
        <taxon>Lophotrochozoa</taxon>
        <taxon>Mollusca</taxon>
        <taxon>Gastropoda</taxon>
        <taxon>Heterobranchia</taxon>
        <taxon>Euthyneura</taxon>
        <taxon>Panpulmonata</taxon>
        <taxon>Hygrophila</taxon>
        <taxon>Lymnaeoidea</taxon>
        <taxon>Lymnaeidae</taxon>
        <taxon>Lymnaea</taxon>
    </lineage>
</organism>
<evidence type="ECO:0000256" key="1">
    <source>
        <dbReference type="SAM" id="Phobius"/>
    </source>
</evidence>